<evidence type="ECO:0000256" key="1">
    <source>
        <dbReference type="SAM" id="MobiDB-lite"/>
    </source>
</evidence>
<feature type="compositionally biased region" description="Low complexity" evidence="1">
    <location>
        <begin position="262"/>
        <end position="275"/>
    </location>
</feature>
<sequence>MHPTSAAPSESNENSVPSKSPSSSTSTPPSIRQPSSSPTSSAHPSAIEPPGQSFSIYPSLKPSESLSATPTNELSHEPSASSTGHSSKPSKRQDVTYKPTTMIQSLSPSMLKEGSIWPSTTPSIAAHVPSAMPSFQSNEIPPMTNILPPSQSPSISTRPSELADASLPPSAESSLSRPTPLPSDASSSKSTSPSSEQGMDSVPSLEPSSSPPINSKPHPMTSGKPSVISQPSSLPPTSQYAPSNIPSHAPSVVSTNPTSLHSDNPSSPAPSSSQSFTAKPTLYDSVAPSVLNSSSTRPSVKAISTSTPTHCDVLRDRLFDPCTEANEVGWAGIRVTITLGDGVAYSQTYTDPNGY</sequence>
<organism evidence="2 3">
    <name type="scientific">Thalassiosira oceanica</name>
    <name type="common">Marine diatom</name>
    <dbReference type="NCBI Taxonomy" id="159749"/>
    <lineage>
        <taxon>Eukaryota</taxon>
        <taxon>Sar</taxon>
        <taxon>Stramenopiles</taxon>
        <taxon>Ochrophyta</taxon>
        <taxon>Bacillariophyta</taxon>
        <taxon>Coscinodiscophyceae</taxon>
        <taxon>Thalassiosirophycidae</taxon>
        <taxon>Thalassiosirales</taxon>
        <taxon>Thalassiosiraceae</taxon>
        <taxon>Thalassiosira</taxon>
    </lineage>
</organism>
<feature type="region of interest" description="Disordered" evidence="1">
    <location>
        <begin position="1"/>
        <end position="277"/>
    </location>
</feature>
<feature type="compositionally biased region" description="Low complexity" evidence="1">
    <location>
        <begin position="162"/>
        <end position="215"/>
    </location>
</feature>
<evidence type="ECO:0000313" key="2">
    <source>
        <dbReference type="EMBL" id="EJK55016.1"/>
    </source>
</evidence>
<feature type="compositionally biased region" description="Polar residues" evidence="1">
    <location>
        <begin position="223"/>
        <end position="261"/>
    </location>
</feature>
<dbReference type="EMBL" id="AGNL01034880">
    <property type="protein sequence ID" value="EJK55016.1"/>
    <property type="molecule type" value="Genomic_DNA"/>
</dbReference>
<reference evidence="2 3" key="1">
    <citation type="journal article" date="2012" name="Genome Biol.">
        <title>Genome and low-iron response of an oceanic diatom adapted to chronic iron limitation.</title>
        <authorList>
            <person name="Lommer M."/>
            <person name="Specht M."/>
            <person name="Roy A.S."/>
            <person name="Kraemer L."/>
            <person name="Andreson R."/>
            <person name="Gutowska M.A."/>
            <person name="Wolf J."/>
            <person name="Bergner S.V."/>
            <person name="Schilhabel M.B."/>
            <person name="Klostermeier U.C."/>
            <person name="Beiko R.G."/>
            <person name="Rosenstiel P."/>
            <person name="Hippler M."/>
            <person name="Laroche J."/>
        </authorList>
    </citation>
    <scope>NUCLEOTIDE SEQUENCE [LARGE SCALE GENOMIC DNA]</scope>
    <source>
        <strain evidence="2 3">CCMP1005</strain>
    </source>
</reference>
<feature type="compositionally biased region" description="Polar residues" evidence="1">
    <location>
        <begin position="98"/>
        <end position="108"/>
    </location>
</feature>
<feature type="compositionally biased region" description="Polar residues" evidence="1">
    <location>
        <begin position="147"/>
        <end position="159"/>
    </location>
</feature>
<evidence type="ECO:0000313" key="3">
    <source>
        <dbReference type="Proteomes" id="UP000266841"/>
    </source>
</evidence>
<protein>
    <submittedName>
        <fullName evidence="2">Uncharacterized protein</fullName>
    </submittedName>
</protein>
<keyword evidence="3" id="KW-1185">Reference proteome</keyword>
<comment type="caution">
    <text evidence="2">The sequence shown here is derived from an EMBL/GenBank/DDBJ whole genome shotgun (WGS) entry which is preliminary data.</text>
</comment>
<gene>
    <name evidence="2" type="ORF">THAOC_25300</name>
</gene>
<name>K0S1T6_THAOC</name>
<proteinExistence type="predicted"/>
<feature type="compositionally biased region" description="Polar residues" evidence="1">
    <location>
        <begin position="52"/>
        <end position="87"/>
    </location>
</feature>
<feature type="compositionally biased region" description="Low complexity" evidence="1">
    <location>
        <begin position="8"/>
        <end position="45"/>
    </location>
</feature>
<dbReference type="AlphaFoldDB" id="K0S1T6"/>
<accession>K0S1T6</accession>
<dbReference type="Proteomes" id="UP000266841">
    <property type="component" value="Unassembled WGS sequence"/>
</dbReference>